<evidence type="ECO:0000256" key="2">
    <source>
        <dbReference type="ARBA" id="ARBA00022801"/>
    </source>
</evidence>
<dbReference type="InterPro" id="IPR050248">
    <property type="entry name" value="Polysacc_deacetylase_ArnD"/>
</dbReference>
<sequence length="262" mass="30286">MFTTIRVIVLMFLCHILFLTPKVDAGVVNRFEVEKYGDVIWEVPSKKKQVAITFDDGPDPVYTSQILDVLKKEGVHATFFLIGRRVEKYPEIVKRELKEGHEIGNHTYNHPSFHTISRHKVVVETRKTEHLLDPGHHSDYIKLFRPPGGTVTENSLKVLKKEGYKVILWSWHQDPRDWTNPGSERIARHILTNLKNGDIILLHDSGGNRSQTVAALKIILPRLKEMGYEIVTVDELLKMHPRYNEFHGTEMKKKEEVPSLIE</sequence>
<protein>
    <submittedName>
        <fullName evidence="4">Polysaccharide deacetylase family protein</fullName>
    </submittedName>
</protein>
<evidence type="ECO:0000313" key="5">
    <source>
        <dbReference type="Proteomes" id="UP001296923"/>
    </source>
</evidence>
<dbReference type="Proteomes" id="UP001296923">
    <property type="component" value="Unassembled WGS sequence"/>
</dbReference>
<comment type="caution">
    <text evidence="4">The sequence shown here is derived from an EMBL/GenBank/DDBJ whole genome shotgun (WGS) entry which is preliminary data.</text>
</comment>
<dbReference type="EMBL" id="JAFHKR010000039">
    <property type="protein sequence ID" value="MBN3555515.1"/>
    <property type="molecule type" value="Genomic_DNA"/>
</dbReference>
<reference evidence="4 5" key="1">
    <citation type="submission" date="2021-01" db="EMBL/GenBank/DDBJ databases">
        <title>Genome Sequencing of Type Strains.</title>
        <authorList>
            <person name="Lemaire J.F."/>
            <person name="Inderbitzin P."/>
            <person name="Collins S.B."/>
            <person name="Wespe N."/>
            <person name="Knight-Connoni V."/>
        </authorList>
    </citation>
    <scope>NUCLEOTIDE SEQUENCE [LARGE SCALE GENOMIC DNA]</scope>
    <source>
        <strain evidence="4 5">DSM 23009</strain>
    </source>
</reference>
<dbReference type="SUPFAM" id="SSF88713">
    <property type="entry name" value="Glycoside hydrolase/deacetylase"/>
    <property type="match status" value="1"/>
</dbReference>
<feature type="domain" description="NodB homology" evidence="3">
    <location>
        <begin position="48"/>
        <end position="231"/>
    </location>
</feature>
<dbReference type="InterPro" id="IPR011330">
    <property type="entry name" value="Glyco_hydro/deAcase_b/a-brl"/>
</dbReference>
<dbReference type="InterPro" id="IPR002509">
    <property type="entry name" value="NODB_dom"/>
</dbReference>
<organism evidence="4 5">
    <name type="scientific">Fictibacillus nanhaiensis</name>
    <dbReference type="NCBI Taxonomy" id="742169"/>
    <lineage>
        <taxon>Bacteria</taxon>
        <taxon>Bacillati</taxon>
        <taxon>Bacillota</taxon>
        <taxon>Bacilli</taxon>
        <taxon>Bacillales</taxon>
        <taxon>Fictibacillaceae</taxon>
        <taxon>Fictibacillus</taxon>
    </lineage>
</organism>
<accession>A0ABS2ZW62</accession>
<keyword evidence="2" id="KW-0378">Hydrolase</keyword>
<gene>
    <name evidence="4" type="ORF">JYA63_14650</name>
</gene>
<keyword evidence="5" id="KW-1185">Reference proteome</keyword>
<evidence type="ECO:0000313" key="4">
    <source>
        <dbReference type="EMBL" id="MBN3555515.1"/>
    </source>
</evidence>
<keyword evidence="1" id="KW-0479">Metal-binding</keyword>
<dbReference type="Pfam" id="PF01522">
    <property type="entry name" value="Polysacc_deac_1"/>
    <property type="match status" value="1"/>
</dbReference>
<name>A0ABS2ZW62_9BACL</name>
<proteinExistence type="predicted"/>
<dbReference type="PANTHER" id="PTHR10587:SF133">
    <property type="entry name" value="CHITIN DEACETYLASE 1-RELATED"/>
    <property type="match status" value="1"/>
</dbReference>
<dbReference type="Gene3D" id="3.20.20.370">
    <property type="entry name" value="Glycoside hydrolase/deacetylase"/>
    <property type="match status" value="1"/>
</dbReference>
<dbReference type="CDD" id="cd10917">
    <property type="entry name" value="CE4_NodB_like_6s_7s"/>
    <property type="match status" value="1"/>
</dbReference>
<dbReference type="RefSeq" id="WP_205726327.1">
    <property type="nucleotide sequence ID" value="NZ_JAFHKR010000039.1"/>
</dbReference>
<evidence type="ECO:0000259" key="3">
    <source>
        <dbReference type="PROSITE" id="PS51677"/>
    </source>
</evidence>
<evidence type="ECO:0000256" key="1">
    <source>
        <dbReference type="ARBA" id="ARBA00022723"/>
    </source>
</evidence>
<dbReference type="PANTHER" id="PTHR10587">
    <property type="entry name" value="GLYCOSYL TRANSFERASE-RELATED"/>
    <property type="match status" value="1"/>
</dbReference>
<dbReference type="PROSITE" id="PS51677">
    <property type="entry name" value="NODB"/>
    <property type="match status" value="1"/>
</dbReference>